<dbReference type="PANTHER" id="PTHR44998">
    <property type="match status" value="1"/>
</dbReference>
<evidence type="ECO:0000259" key="6">
    <source>
        <dbReference type="Pfam" id="PF13844"/>
    </source>
</evidence>
<name>A0A942A0T5_9BACT</name>
<accession>A0A942A0T5</accession>
<dbReference type="Proteomes" id="UP000722750">
    <property type="component" value="Unassembled WGS sequence"/>
</dbReference>
<proteinExistence type="predicted"/>
<feature type="compositionally biased region" description="Basic residues" evidence="5">
    <location>
        <begin position="1"/>
        <end position="11"/>
    </location>
</feature>
<comment type="caution">
    <text evidence="7">The sequence shown here is derived from an EMBL/GenBank/DDBJ whole genome shotgun (WGS) entry which is preliminary data.</text>
</comment>
<reference evidence="7" key="1">
    <citation type="journal article" date="2021" name="ISME J.">
        <title>Fine-scale metabolic discontinuity in a stratified prokaryote microbiome of a Red Sea deep halocline.</title>
        <authorList>
            <person name="Michoud G."/>
            <person name="Ngugi D.K."/>
            <person name="Barozzi A."/>
            <person name="Merlino G."/>
            <person name="Calleja M.L."/>
            <person name="Delgado-Huertas A."/>
            <person name="Moran X.A.G."/>
            <person name="Daffonchio D."/>
        </authorList>
    </citation>
    <scope>NUCLEOTIDE SEQUENCE</scope>
    <source>
        <strain evidence="7">SuakinDeep_MAG55_1</strain>
    </source>
</reference>
<feature type="domain" description="O-GlcNAc transferase C-terminal" evidence="6">
    <location>
        <begin position="32"/>
        <end position="158"/>
    </location>
</feature>
<keyword evidence="2" id="KW-0808">Transferase</keyword>
<comment type="pathway">
    <text evidence="1">Protein modification; protein glycosylation.</text>
</comment>
<dbReference type="InterPro" id="IPR029489">
    <property type="entry name" value="OGT/SEC/SPY_C"/>
</dbReference>
<dbReference type="PANTHER" id="PTHR44998:SF1">
    <property type="entry name" value="UDP-N-ACETYLGLUCOSAMINE--PEPTIDE N-ACETYLGLUCOSAMINYLTRANSFERASE 110 KDA SUBUNIT"/>
    <property type="match status" value="1"/>
</dbReference>
<evidence type="ECO:0000256" key="4">
    <source>
        <dbReference type="ARBA" id="ARBA00022803"/>
    </source>
</evidence>
<dbReference type="Gene3D" id="3.40.50.11380">
    <property type="match status" value="1"/>
</dbReference>
<dbReference type="EMBL" id="JAANXD010000073">
    <property type="protein sequence ID" value="MBS1258673.1"/>
    <property type="molecule type" value="Genomic_DNA"/>
</dbReference>
<evidence type="ECO:0000256" key="1">
    <source>
        <dbReference type="ARBA" id="ARBA00004922"/>
    </source>
</evidence>
<gene>
    <name evidence="7" type="ORF">MAG551_01735</name>
</gene>
<protein>
    <recommendedName>
        <fullName evidence="6">O-GlcNAc transferase C-terminal domain-containing protein</fullName>
    </recommendedName>
</protein>
<feature type="region of interest" description="Disordered" evidence="5">
    <location>
        <begin position="1"/>
        <end position="30"/>
    </location>
</feature>
<evidence type="ECO:0000256" key="2">
    <source>
        <dbReference type="ARBA" id="ARBA00022679"/>
    </source>
</evidence>
<evidence type="ECO:0000256" key="3">
    <source>
        <dbReference type="ARBA" id="ARBA00022737"/>
    </source>
</evidence>
<dbReference type="Pfam" id="PF13844">
    <property type="entry name" value="Glyco_transf_41"/>
    <property type="match status" value="1"/>
</dbReference>
<keyword evidence="4" id="KW-0802">TPR repeat</keyword>
<dbReference type="GO" id="GO:0016757">
    <property type="term" value="F:glycosyltransferase activity"/>
    <property type="evidence" value="ECO:0007669"/>
    <property type="project" value="TreeGrafter"/>
</dbReference>
<evidence type="ECO:0000313" key="7">
    <source>
        <dbReference type="EMBL" id="MBS1258673.1"/>
    </source>
</evidence>
<sequence length="171" mass="19700">MSRKKKLKKRNLSSDNKRSTKAKTTPKKPSISLFGLHKRDEFEIFCYSYGEDDGSRIRAQIEQDCDKFVDLINLSHADAARLIYEDQVDILVDLKGHTRDNRLEISAFRPAPVQVRYLGLAGTTGANFFDYIITDKIVTPDDHAQYYSENFVYLPHCYSSEQLLSSDPEQR</sequence>
<evidence type="ECO:0000256" key="5">
    <source>
        <dbReference type="SAM" id="MobiDB-lite"/>
    </source>
</evidence>
<organism evidence="7 8">
    <name type="scientific">Candidatus Scalindua arabica</name>
    <dbReference type="NCBI Taxonomy" id="1127984"/>
    <lineage>
        <taxon>Bacteria</taxon>
        <taxon>Pseudomonadati</taxon>
        <taxon>Planctomycetota</taxon>
        <taxon>Candidatus Brocadiia</taxon>
        <taxon>Candidatus Brocadiales</taxon>
        <taxon>Candidatus Scalinduaceae</taxon>
        <taxon>Candidatus Scalindua</taxon>
    </lineage>
</organism>
<dbReference type="GO" id="GO:0006493">
    <property type="term" value="P:protein O-linked glycosylation"/>
    <property type="evidence" value="ECO:0007669"/>
    <property type="project" value="TreeGrafter"/>
</dbReference>
<dbReference type="AlphaFoldDB" id="A0A942A0T5"/>
<keyword evidence="3" id="KW-0677">Repeat</keyword>
<evidence type="ECO:0000313" key="8">
    <source>
        <dbReference type="Proteomes" id="UP000722750"/>
    </source>
</evidence>